<dbReference type="EMBL" id="BGPR01063678">
    <property type="protein sequence ID" value="GBO38844.1"/>
    <property type="molecule type" value="Genomic_DNA"/>
</dbReference>
<evidence type="ECO:0000313" key="1">
    <source>
        <dbReference type="EMBL" id="GBO38833.1"/>
    </source>
</evidence>
<sequence>MLLKGKTGPLRVNKLPRNRHENLSYVSLYLRLKFKENQLSSLDLNASAVHSAEAQSFLKNKSINRKRTDPETYRLSAMRLPTRPGHRGVDQRFCILFNTNYGFTTRFGFL</sequence>
<evidence type="ECO:0000313" key="2">
    <source>
        <dbReference type="EMBL" id="GBO38839.1"/>
    </source>
</evidence>
<name>A0A4Y2WMV2_ARAVE</name>
<accession>A0A4Y2WMV2</accession>
<keyword evidence="5" id="KW-1185">Reference proteome</keyword>
<protein>
    <submittedName>
        <fullName evidence="1">Uncharacterized protein</fullName>
    </submittedName>
</protein>
<dbReference type="Proteomes" id="UP000499080">
    <property type="component" value="Unassembled WGS sequence"/>
</dbReference>
<comment type="caution">
    <text evidence="1">The sequence shown here is derived from an EMBL/GenBank/DDBJ whole genome shotgun (WGS) entry which is preliminary data.</text>
</comment>
<evidence type="ECO:0000313" key="4">
    <source>
        <dbReference type="EMBL" id="GBO38844.1"/>
    </source>
</evidence>
<dbReference type="EMBL" id="BGPR01063668">
    <property type="protein sequence ID" value="GBO38833.1"/>
    <property type="molecule type" value="Genomic_DNA"/>
</dbReference>
<dbReference type="AlphaFoldDB" id="A0A4Y2WMV2"/>
<reference evidence="1 5" key="1">
    <citation type="journal article" date="2019" name="Sci. Rep.">
        <title>Orb-weaving spider Araneus ventricosus genome elucidates the spidroin gene catalogue.</title>
        <authorList>
            <person name="Kono N."/>
            <person name="Nakamura H."/>
            <person name="Ohtoshi R."/>
            <person name="Moran D.A.P."/>
            <person name="Shinohara A."/>
            <person name="Yoshida Y."/>
            <person name="Fujiwara M."/>
            <person name="Mori M."/>
            <person name="Tomita M."/>
            <person name="Arakawa K."/>
        </authorList>
    </citation>
    <scope>NUCLEOTIDE SEQUENCE [LARGE SCALE GENOMIC DNA]</scope>
</reference>
<evidence type="ECO:0000313" key="5">
    <source>
        <dbReference type="Proteomes" id="UP000499080"/>
    </source>
</evidence>
<dbReference type="EMBL" id="BGPR01063676">
    <property type="protein sequence ID" value="GBO38842.1"/>
    <property type="molecule type" value="Genomic_DNA"/>
</dbReference>
<dbReference type="EMBL" id="BGPR01063673">
    <property type="protein sequence ID" value="GBO38839.1"/>
    <property type="molecule type" value="Genomic_DNA"/>
</dbReference>
<organism evidence="1 5">
    <name type="scientific">Araneus ventricosus</name>
    <name type="common">Orbweaver spider</name>
    <name type="synonym">Epeira ventricosa</name>
    <dbReference type="NCBI Taxonomy" id="182803"/>
    <lineage>
        <taxon>Eukaryota</taxon>
        <taxon>Metazoa</taxon>
        <taxon>Ecdysozoa</taxon>
        <taxon>Arthropoda</taxon>
        <taxon>Chelicerata</taxon>
        <taxon>Arachnida</taxon>
        <taxon>Araneae</taxon>
        <taxon>Araneomorphae</taxon>
        <taxon>Entelegynae</taxon>
        <taxon>Araneoidea</taxon>
        <taxon>Araneidae</taxon>
        <taxon>Araneus</taxon>
    </lineage>
</organism>
<gene>
    <name evidence="3" type="ORF">AVEN_119786_1</name>
    <name evidence="4" type="ORF">AVEN_168978_1</name>
    <name evidence="1" type="ORF">AVEN_241929_1</name>
    <name evidence="2" type="ORF">AVEN_90533_1</name>
</gene>
<proteinExistence type="predicted"/>
<evidence type="ECO:0000313" key="3">
    <source>
        <dbReference type="EMBL" id="GBO38842.1"/>
    </source>
</evidence>